<evidence type="ECO:0000313" key="1">
    <source>
        <dbReference type="EMBL" id="QVI22662.1"/>
    </source>
</evidence>
<accession>A0ABX8CSZ2</accession>
<organism evidence="1 2">
    <name type="scientific">Nocardia tengchongensis</name>
    <dbReference type="NCBI Taxonomy" id="2055889"/>
    <lineage>
        <taxon>Bacteria</taxon>
        <taxon>Bacillati</taxon>
        <taxon>Actinomycetota</taxon>
        <taxon>Actinomycetes</taxon>
        <taxon>Mycobacteriales</taxon>
        <taxon>Nocardiaceae</taxon>
        <taxon>Nocardia</taxon>
    </lineage>
</organism>
<dbReference type="RefSeq" id="WP_213558741.1">
    <property type="nucleotide sequence ID" value="NZ_JBHXAJ010000003.1"/>
</dbReference>
<dbReference type="Proteomes" id="UP000683310">
    <property type="component" value="Chromosome"/>
</dbReference>
<evidence type="ECO:0000313" key="2">
    <source>
        <dbReference type="Proteomes" id="UP000683310"/>
    </source>
</evidence>
<proteinExistence type="predicted"/>
<reference evidence="1 2" key="1">
    <citation type="submission" date="2021-04" db="EMBL/GenBank/DDBJ databases">
        <title>Nocardia tengchongensis.</title>
        <authorList>
            <person name="Zhuang k."/>
            <person name="Ran Y."/>
            <person name="Li W."/>
        </authorList>
    </citation>
    <scope>NUCLEOTIDE SEQUENCE [LARGE SCALE GENOMIC DNA]</scope>
    <source>
        <strain evidence="1 2">CFH S0057</strain>
    </source>
</reference>
<gene>
    <name evidence="1" type="ORF">KHQ06_06490</name>
</gene>
<protein>
    <recommendedName>
        <fullName evidence="3">Transcriptional regulator</fullName>
    </recommendedName>
</protein>
<name>A0ABX8CSZ2_9NOCA</name>
<keyword evidence="2" id="KW-1185">Reference proteome</keyword>
<sequence>MDFLDRHIADRVALAMSETGVGFGQIVARTGLSAASLGARVGAAAPFTAVDLVLVACALGRELADLLPGQGRGDSGAA</sequence>
<dbReference type="EMBL" id="CP074371">
    <property type="protein sequence ID" value="QVI22662.1"/>
    <property type="molecule type" value="Genomic_DNA"/>
</dbReference>
<evidence type="ECO:0008006" key="3">
    <source>
        <dbReference type="Google" id="ProtNLM"/>
    </source>
</evidence>